<evidence type="ECO:0000256" key="3">
    <source>
        <dbReference type="ARBA" id="ARBA00022475"/>
    </source>
</evidence>
<reference evidence="10 11" key="1">
    <citation type="submission" date="2015-08" db="EMBL/GenBank/DDBJ databases">
        <title>Draft genome sequence of cellulolytic and xylanolytic Paenibacillus sp. A59, isolated from a decaying forest soil from Patagonia, Argentina.</title>
        <authorList>
            <person name="Ghio S."/>
            <person name="Caceres A.M."/>
            <person name="Talia P."/>
            <person name="Grasso D."/>
            <person name="Campos E."/>
        </authorList>
    </citation>
    <scope>NUCLEOTIDE SEQUENCE [LARGE SCALE GENOMIC DNA]</scope>
    <source>
        <strain evidence="10 11">A59</strain>
    </source>
</reference>
<sequence length="238" mass="27255">MNMLMGLTIKLVISFFGLWAITFITGRKTLSQLTPLDFLSSLVLSEIVGNTLYDDQVKVSQLLYALAVWSALSYLFEKITTRFVKLGYVAEGRVALLIDNGEVNQSLIKKYDIEFKQLLSMLRKQNVFSLQEVKHAVLETDGSLSVLRKPEYEPPSAQDLGLEVHSDSFAITVIDKGELLKMSMRGMQIDTDKVRIEMQKQGYDNIKDIAYAEYNEDGTLYIIPRRRKKNRTIIRNMR</sequence>
<dbReference type="Pfam" id="PF04239">
    <property type="entry name" value="DUF421"/>
    <property type="match status" value="1"/>
</dbReference>
<evidence type="ECO:0000256" key="6">
    <source>
        <dbReference type="ARBA" id="ARBA00023136"/>
    </source>
</evidence>
<dbReference type="EMBL" id="LITU01000029">
    <property type="protein sequence ID" value="KOY17999.1"/>
    <property type="molecule type" value="Genomic_DNA"/>
</dbReference>
<keyword evidence="5 7" id="KW-1133">Transmembrane helix</keyword>
<feature type="domain" description="YetF-like N-terminal transmembrane" evidence="9">
    <location>
        <begin position="7"/>
        <end position="78"/>
    </location>
</feature>
<gene>
    <name evidence="10" type="ORF">AMS66_03075</name>
</gene>
<name>A0A0M9BSM1_9BACL</name>
<accession>A0A0M9BSM1</accession>
<dbReference type="PATRIC" id="fig|1705561.3.peg.85"/>
<feature type="transmembrane region" description="Helical" evidence="7">
    <location>
        <begin position="59"/>
        <end position="76"/>
    </location>
</feature>
<dbReference type="GO" id="GO:0005886">
    <property type="term" value="C:plasma membrane"/>
    <property type="evidence" value="ECO:0007669"/>
    <property type="project" value="UniProtKB-SubCell"/>
</dbReference>
<evidence type="ECO:0008006" key="12">
    <source>
        <dbReference type="Google" id="ProtNLM"/>
    </source>
</evidence>
<evidence type="ECO:0000313" key="11">
    <source>
        <dbReference type="Proteomes" id="UP000037688"/>
    </source>
</evidence>
<dbReference type="InterPro" id="IPR007353">
    <property type="entry name" value="DUF421"/>
</dbReference>
<feature type="domain" description="YetF C-terminal" evidence="8">
    <location>
        <begin position="83"/>
        <end position="215"/>
    </location>
</feature>
<evidence type="ECO:0000256" key="5">
    <source>
        <dbReference type="ARBA" id="ARBA00022989"/>
    </source>
</evidence>
<comment type="caution">
    <text evidence="10">The sequence shown here is derived from an EMBL/GenBank/DDBJ whole genome shotgun (WGS) entry which is preliminary data.</text>
</comment>
<evidence type="ECO:0000313" key="10">
    <source>
        <dbReference type="EMBL" id="KOY17999.1"/>
    </source>
</evidence>
<dbReference type="PANTHER" id="PTHR34582">
    <property type="entry name" value="UPF0702 TRANSMEMBRANE PROTEIN YCAP"/>
    <property type="match status" value="1"/>
</dbReference>
<dbReference type="OrthoDB" id="9778331at2"/>
<dbReference type="PANTHER" id="PTHR34582:SF5">
    <property type="entry name" value="UPF0702 TRANSMEMBRANE PROTEIN YETF"/>
    <property type="match status" value="1"/>
</dbReference>
<evidence type="ECO:0000256" key="7">
    <source>
        <dbReference type="SAM" id="Phobius"/>
    </source>
</evidence>
<proteinExistence type="inferred from homology"/>
<evidence type="ECO:0000256" key="4">
    <source>
        <dbReference type="ARBA" id="ARBA00022692"/>
    </source>
</evidence>
<keyword evidence="6 7" id="KW-0472">Membrane</keyword>
<keyword evidence="3" id="KW-1003">Cell membrane</keyword>
<organism evidence="10 11">
    <name type="scientific">Paenibacillus xylanivorans</name>
    <dbReference type="NCBI Taxonomy" id="1705561"/>
    <lineage>
        <taxon>Bacteria</taxon>
        <taxon>Bacillati</taxon>
        <taxon>Bacillota</taxon>
        <taxon>Bacilli</taxon>
        <taxon>Bacillales</taxon>
        <taxon>Paenibacillaceae</taxon>
        <taxon>Paenibacillus</taxon>
    </lineage>
</organism>
<dbReference type="Gene3D" id="3.30.240.20">
    <property type="entry name" value="bsu07140 like domains"/>
    <property type="match status" value="2"/>
</dbReference>
<evidence type="ECO:0000259" key="8">
    <source>
        <dbReference type="Pfam" id="PF04239"/>
    </source>
</evidence>
<keyword evidence="11" id="KW-1185">Reference proteome</keyword>
<evidence type="ECO:0000256" key="1">
    <source>
        <dbReference type="ARBA" id="ARBA00004651"/>
    </source>
</evidence>
<evidence type="ECO:0000256" key="2">
    <source>
        <dbReference type="ARBA" id="ARBA00006448"/>
    </source>
</evidence>
<dbReference type="Proteomes" id="UP000037688">
    <property type="component" value="Unassembled WGS sequence"/>
</dbReference>
<dbReference type="InterPro" id="IPR048454">
    <property type="entry name" value="YetF_N"/>
</dbReference>
<evidence type="ECO:0000259" key="9">
    <source>
        <dbReference type="Pfam" id="PF20730"/>
    </source>
</evidence>
<dbReference type="AlphaFoldDB" id="A0A0M9BSM1"/>
<protein>
    <recommendedName>
        <fullName evidence="12">DUF421 domain-containing protein</fullName>
    </recommendedName>
</protein>
<comment type="similarity">
    <text evidence="2">Belongs to the UPF0702 family.</text>
</comment>
<dbReference type="InterPro" id="IPR023090">
    <property type="entry name" value="UPF0702_alpha/beta_dom_sf"/>
</dbReference>
<keyword evidence="4 7" id="KW-0812">Transmembrane</keyword>
<comment type="subcellular location">
    <subcellularLocation>
        <location evidence="1">Cell membrane</location>
        <topology evidence="1">Multi-pass membrane protein</topology>
    </subcellularLocation>
</comment>
<dbReference type="Pfam" id="PF20730">
    <property type="entry name" value="YetF_N"/>
    <property type="match status" value="1"/>
</dbReference>
<feature type="transmembrane region" description="Helical" evidence="7">
    <location>
        <begin position="6"/>
        <end position="24"/>
    </location>
</feature>